<dbReference type="SUPFAM" id="SSF82199">
    <property type="entry name" value="SET domain"/>
    <property type="match status" value="1"/>
</dbReference>
<dbReference type="Gene3D" id="3.40.50.1000">
    <property type="entry name" value="HAD superfamily/HAD-like"/>
    <property type="match status" value="1"/>
</dbReference>
<evidence type="ECO:0000259" key="1">
    <source>
        <dbReference type="PROSITE" id="PS50280"/>
    </source>
</evidence>
<feature type="domain" description="SET" evidence="1">
    <location>
        <begin position="14"/>
        <end position="147"/>
    </location>
</feature>
<dbReference type="InterPro" id="IPR005519">
    <property type="entry name" value="Acid_phosphat_B-like"/>
</dbReference>
<protein>
    <recommendedName>
        <fullName evidence="1">SET domain-containing protein</fullName>
    </recommendedName>
</protein>
<keyword evidence="3" id="KW-1185">Reference proteome</keyword>
<name>A0ABD1PHQ9_9LAMI</name>
<dbReference type="CDD" id="cd10538">
    <property type="entry name" value="SET_SETDB-like"/>
    <property type="match status" value="1"/>
</dbReference>
<organism evidence="2 3">
    <name type="scientific">Forsythia ovata</name>
    <dbReference type="NCBI Taxonomy" id="205694"/>
    <lineage>
        <taxon>Eukaryota</taxon>
        <taxon>Viridiplantae</taxon>
        <taxon>Streptophyta</taxon>
        <taxon>Embryophyta</taxon>
        <taxon>Tracheophyta</taxon>
        <taxon>Spermatophyta</taxon>
        <taxon>Magnoliopsida</taxon>
        <taxon>eudicotyledons</taxon>
        <taxon>Gunneridae</taxon>
        <taxon>Pentapetalae</taxon>
        <taxon>asterids</taxon>
        <taxon>lamiids</taxon>
        <taxon>Lamiales</taxon>
        <taxon>Oleaceae</taxon>
        <taxon>Forsythieae</taxon>
        <taxon>Forsythia</taxon>
    </lineage>
</organism>
<evidence type="ECO:0000313" key="3">
    <source>
        <dbReference type="Proteomes" id="UP001604277"/>
    </source>
</evidence>
<dbReference type="PROSITE" id="PS50280">
    <property type="entry name" value="SET"/>
    <property type="match status" value="1"/>
</dbReference>
<dbReference type="PANTHER" id="PTHR46450">
    <property type="entry name" value="INACTIVE HISTONE-LYSINE N-METHYLTRANSFERASE SUVR1-RELATED"/>
    <property type="match status" value="1"/>
</dbReference>
<dbReference type="SMART" id="SM00317">
    <property type="entry name" value="SET"/>
    <property type="match status" value="1"/>
</dbReference>
<gene>
    <name evidence="2" type="ORF">Fot_52825</name>
</gene>
<evidence type="ECO:0000313" key="2">
    <source>
        <dbReference type="EMBL" id="KAL2463169.1"/>
    </source>
</evidence>
<proteinExistence type="predicted"/>
<reference evidence="3" key="1">
    <citation type="submission" date="2024-07" db="EMBL/GenBank/DDBJ databases">
        <title>Two chromosome-level genome assemblies of Korean endemic species Abeliophyllum distichum and Forsythia ovata (Oleaceae).</title>
        <authorList>
            <person name="Jang H."/>
        </authorList>
    </citation>
    <scope>NUCLEOTIDE SEQUENCE [LARGE SCALE GENOMIC DNA]</scope>
</reference>
<dbReference type="InterPro" id="IPR046341">
    <property type="entry name" value="SET_dom_sf"/>
</dbReference>
<dbReference type="Pfam" id="PF00856">
    <property type="entry name" value="SET"/>
    <property type="match status" value="1"/>
</dbReference>
<dbReference type="AlphaFoldDB" id="A0ABD1PHQ9"/>
<accession>A0ABD1PHQ9</accession>
<dbReference type="Proteomes" id="UP001604277">
    <property type="component" value="Unassembled WGS sequence"/>
</dbReference>
<comment type="caution">
    <text evidence="2">The sequence shown here is derived from an EMBL/GenBank/DDBJ whole genome shotgun (WGS) entry which is preliminary data.</text>
</comment>
<sequence length="293" mass="33958">MACGKRIVQRGITARLQVFMTPGGKGWGLRTLEDMPKGAFICEYVGEVMTNTELYERNMRNTGEKHTYPVLLDADWSSEGVLKDEEALCLDATSYGNVARFINHRCSDANLVEIPVEVETPDHHYYRLAFFTARKVNAFEELTWDYGIDFDDHSHPVKAFKCHCGSEFCRDQKSMRSLFLGFASASNWNILNQKKGKYGLQITLKNYCESWRMNVELHNIREFEVVPEECVQYIGKYMISTQYKVDSERTIDECTVYLYTSRDFKKDGKDAWIFDVDDTLLSTVPYYKKNDFG</sequence>
<dbReference type="Gene3D" id="2.170.270.10">
    <property type="entry name" value="SET domain"/>
    <property type="match status" value="1"/>
</dbReference>
<dbReference type="InterPro" id="IPR001214">
    <property type="entry name" value="SET_dom"/>
</dbReference>
<dbReference type="PANTHER" id="PTHR46450:SF24">
    <property type="entry name" value="HISTONE-LYSINE N-METHYLTRANSFERASE SUVR4"/>
    <property type="match status" value="1"/>
</dbReference>
<dbReference type="InterPro" id="IPR023214">
    <property type="entry name" value="HAD_sf"/>
</dbReference>
<dbReference type="Pfam" id="PF03767">
    <property type="entry name" value="Acid_phosphat_B"/>
    <property type="match status" value="1"/>
</dbReference>
<dbReference type="EMBL" id="JBFOLJ010000019">
    <property type="protein sequence ID" value="KAL2463169.1"/>
    <property type="molecule type" value="Genomic_DNA"/>
</dbReference>